<evidence type="ECO:0000313" key="2">
    <source>
        <dbReference type="EMBL" id="CAJ62246.1"/>
    </source>
</evidence>
<protein>
    <submittedName>
        <fullName evidence="2">Uncharacterized protein</fullName>
    </submittedName>
</protein>
<dbReference type="HOGENOM" id="CLU_1335884_0_0_11"/>
<sequence length="205" mass="22862">MDGGRRAGRGRVRRAGDRAKDAHMGLTADHLLRTAVLTILRLSPAPSGPIPAGDERRRGLAAPAGGQRPTTPTTPWWFIRWSYASNTDSPCESDRAGTRACRKKGPPVAGRSTRSTVYPGSQILDRGFRFTAFGSRFSGHSFRVTACGSQLAVHTAWIRVFESRFRIVLRRRRHVRQGPGCRQDAGYTARVAPRRGMPGWWRWRL</sequence>
<reference evidence="2 3" key="1">
    <citation type="journal article" date="2007" name="Genome Res.">
        <title>Genome characteristics of facultatively symbiotic Frankia sp. strains reflect host range and host plant biogeography.</title>
        <authorList>
            <person name="Normand P."/>
            <person name="Lapierre P."/>
            <person name="Tisa L.S."/>
            <person name="Gogarten J.P."/>
            <person name="Alloisio N."/>
            <person name="Bagnarol E."/>
            <person name="Bassi C.A."/>
            <person name="Berry A.M."/>
            <person name="Bickhart D.M."/>
            <person name="Choisne N."/>
            <person name="Couloux A."/>
            <person name="Cournoyer B."/>
            <person name="Cruveiller S."/>
            <person name="Daubin V."/>
            <person name="Demange N."/>
            <person name="Francino M.P."/>
            <person name="Goltsman E."/>
            <person name="Huang Y."/>
            <person name="Kopp O.R."/>
            <person name="Labarre L."/>
            <person name="Lapidus A."/>
            <person name="Lavire C."/>
            <person name="Marechal J."/>
            <person name="Martinez M."/>
            <person name="Mastronunzio J.E."/>
            <person name="Mullin B.C."/>
            <person name="Niemann J."/>
            <person name="Pujic P."/>
            <person name="Rawnsley T."/>
            <person name="Rouy Z."/>
            <person name="Schenowitz C."/>
            <person name="Sellstedt A."/>
            <person name="Tavares F."/>
            <person name="Tomkins J.P."/>
            <person name="Vallenet D."/>
            <person name="Valverde C."/>
            <person name="Wall L.G."/>
            <person name="Wang Y."/>
            <person name="Medigue C."/>
            <person name="Benson D.R."/>
        </authorList>
    </citation>
    <scope>NUCLEOTIDE SEQUENCE [LARGE SCALE GENOMIC DNA]</scope>
    <source>
        <strain evidence="3">DSM 45986 / CECT 9034 / ACN14a</strain>
    </source>
</reference>
<organism evidence="2 3">
    <name type="scientific">Frankia alni (strain DSM 45986 / CECT 9034 / ACN14a)</name>
    <dbReference type="NCBI Taxonomy" id="326424"/>
    <lineage>
        <taxon>Bacteria</taxon>
        <taxon>Bacillati</taxon>
        <taxon>Actinomycetota</taxon>
        <taxon>Actinomycetes</taxon>
        <taxon>Frankiales</taxon>
        <taxon>Frankiaceae</taxon>
        <taxon>Frankia</taxon>
    </lineage>
</organism>
<feature type="compositionally biased region" description="Basic residues" evidence="1">
    <location>
        <begin position="1"/>
        <end position="13"/>
    </location>
</feature>
<evidence type="ECO:0000313" key="3">
    <source>
        <dbReference type="Proteomes" id="UP000000657"/>
    </source>
</evidence>
<feature type="region of interest" description="Disordered" evidence="1">
    <location>
        <begin position="1"/>
        <end position="21"/>
    </location>
</feature>
<gene>
    <name evidence="2" type="ordered locus">FRAAL3603</name>
</gene>
<keyword evidence="3" id="KW-1185">Reference proteome</keyword>
<dbReference type="EMBL" id="CT573213">
    <property type="protein sequence ID" value="CAJ62246.1"/>
    <property type="molecule type" value="Genomic_DNA"/>
</dbReference>
<dbReference type="STRING" id="326424.FRAAL3603"/>
<feature type="region of interest" description="Disordered" evidence="1">
    <location>
        <begin position="44"/>
        <end position="71"/>
    </location>
</feature>
<feature type="region of interest" description="Disordered" evidence="1">
    <location>
        <begin position="94"/>
        <end position="114"/>
    </location>
</feature>
<proteinExistence type="predicted"/>
<dbReference type="Proteomes" id="UP000000657">
    <property type="component" value="Chromosome"/>
</dbReference>
<evidence type="ECO:0000256" key="1">
    <source>
        <dbReference type="SAM" id="MobiDB-lite"/>
    </source>
</evidence>
<dbReference type="AlphaFoldDB" id="Q0RJR5"/>
<accession>Q0RJR5</accession>
<name>Q0RJR5_FRAAA</name>
<dbReference type="KEGG" id="fal:FRAAL3603"/>